<keyword evidence="3" id="KW-0677">Repeat</keyword>
<protein>
    <recommendedName>
        <fullName evidence="2 7">peptidylprolyl isomerase</fullName>
        <ecNumber evidence="2 7">5.2.1.8</ecNumber>
    </recommendedName>
</protein>
<evidence type="ECO:0000256" key="9">
    <source>
        <dbReference type="SAM" id="MobiDB-lite"/>
    </source>
</evidence>
<proteinExistence type="predicted"/>
<dbReference type="InterPro" id="IPR001179">
    <property type="entry name" value="PPIase_FKBP_dom"/>
</dbReference>
<dbReference type="AlphaFoldDB" id="A0A914HZA2"/>
<name>A0A914HZA2_GLORO</name>
<dbReference type="PANTHER" id="PTHR46512:SF9">
    <property type="entry name" value="PEPTIDYLPROLYL ISOMERASE"/>
    <property type="match status" value="1"/>
</dbReference>
<accession>A0A914HZA2</accession>
<dbReference type="FunFam" id="3.10.50.40:FF:000013">
    <property type="entry name" value="Peptidylprolyl isomerase"/>
    <property type="match status" value="1"/>
</dbReference>
<dbReference type="EC" id="5.2.1.8" evidence="2 7"/>
<evidence type="ECO:0000256" key="4">
    <source>
        <dbReference type="ARBA" id="ARBA00022803"/>
    </source>
</evidence>
<dbReference type="InterPro" id="IPR011990">
    <property type="entry name" value="TPR-like_helical_dom_sf"/>
</dbReference>
<sequence>MATAEGVIDLSKEKDGGIVKRILRDGGEQGVHPAKGDTVYVHYVGTLKDTGEKFDSSRDRNEPFSFTLGKGQVIKGWDVGVASMCRGELAQLECRADYAYGDTGSPPKIPGGATLLFEVELLRWEGEDLSPDRDRTITKSVIVAGEKHNCPADNATVKVHAVGADMAGRVFYDRELEYTLGEGSEQQLPDGVDKALRRVAKSEKCRVTLKAQFGYGANPPAEFGLAPCADVMFTLFLKDFEKVKASWELLDEEKLEHALKLKERGTEFLNQGKHKLALAKYQAVISLLEFAKPTKSIDDEAGKALKDKFEQAFIAALLNSALVNLRTGESAEAIKSCDKVLEKQPNNVKALYRKAQALQNRKDFEEAIEQYQHVQQLEPSNSAAAQQIVECRRRLAAQREAERNKYRAMFDRMAAKEKKEEVVGASGGGDAAGDVPNAGGQRKEAAP</sequence>
<reference evidence="12" key="1">
    <citation type="submission" date="2022-11" db="UniProtKB">
        <authorList>
            <consortium name="WormBaseParasite"/>
        </authorList>
    </citation>
    <scope>IDENTIFICATION</scope>
</reference>
<dbReference type="SUPFAM" id="SSF54534">
    <property type="entry name" value="FKBP-like"/>
    <property type="match status" value="2"/>
</dbReference>
<dbReference type="PROSITE" id="PS50005">
    <property type="entry name" value="TPR"/>
    <property type="match status" value="1"/>
</dbReference>
<evidence type="ECO:0000256" key="5">
    <source>
        <dbReference type="ARBA" id="ARBA00023110"/>
    </source>
</evidence>
<evidence type="ECO:0000256" key="6">
    <source>
        <dbReference type="ARBA" id="ARBA00023235"/>
    </source>
</evidence>
<dbReference type="InterPro" id="IPR050754">
    <property type="entry name" value="FKBP4/5/8-like"/>
</dbReference>
<dbReference type="SMART" id="SM00028">
    <property type="entry name" value="TPR"/>
    <property type="match status" value="3"/>
</dbReference>
<feature type="repeat" description="TPR" evidence="8">
    <location>
        <begin position="348"/>
        <end position="381"/>
    </location>
</feature>
<dbReference type="Gene3D" id="1.25.40.10">
    <property type="entry name" value="Tetratricopeptide repeat domain"/>
    <property type="match status" value="1"/>
</dbReference>
<dbReference type="PROSITE" id="PS50059">
    <property type="entry name" value="FKBP_PPIASE"/>
    <property type="match status" value="2"/>
</dbReference>
<evidence type="ECO:0000259" key="10">
    <source>
        <dbReference type="PROSITE" id="PS50059"/>
    </source>
</evidence>
<dbReference type="GO" id="GO:0003755">
    <property type="term" value="F:peptidyl-prolyl cis-trans isomerase activity"/>
    <property type="evidence" value="ECO:0007669"/>
    <property type="project" value="UniProtKB-KW"/>
</dbReference>
<keyword evidence="4 8" id="KW-0802">TPR repeat</keyword>
<dbReference type="FunFam" id="3.10.50.40:FF:000056">
    <property type="entry name" value="Peptidylprolyl isomerase"/>
    <property type="match status" value="1"/>
</dbReference>
<feature type="domain" description="PPIase FKBP-type" evidence="10">
    <location>
        <begin position="36"/>
        <end position="125"/>
    </location>
</feature>
<keyword evidence="6 7" id="KW-0413">Isomerase</keyword>
<comment type="catalytic activity">
    <reaction evidence="1 7">
        <text>[protein]-peptidylproline (omega=180) = [protein]-peptidylproline (omega=0)</text>
        <dbReference type="Rhea" id="RHEA:16237"/>
        <dbReference type="Rhea" id="RHEA-COMP:10747"/>
        <dbReference type="Rhea" id="RHEA-COMP:10748"/>
        <dbReference type="ChEBI" id="CHEBI:83833"/>
        <dbReference type="ChEBI" id="CHEBI:83834"/>
        <dbReference type="EC" id="5.2.1.8"/>
    </reaction>
</comment>
<feature type="domain" description="PPIase FKBP-type" evidence="10">
    <location>
        <begin position="154"/>
        <end position="241"/>
    </location>
</feature>
<dbReference type="InterPro" id="IPR019734">
    <property type="entry name" value="TPR_rpt"/>
</dbReference>
<evidence type="ECO:0000256" key="1">
    <source>
        <dbReference type="ARBA" id="ARBA00000971"/>
    </source>
</evidence>
<evidence type="ECO:0000256" key="8">
    <source>
        <dbReference type="PROSITE-ProRule" id="PRU00339"/>
    </source>
</evidence>
<evidence type="ECO:0000256" key="3">
    <source>
        <dbReference type="ARBA" id="ARBA00022737"/>
    </source>
</evidence>
<evidence type="ECO:0000256" key="2">
    <source>
        <dbReference type="ARBA" id="ARBA00013194"/>
    </source>
</evidence>
<evidence type="ECO:0000313" key="11">
    <source>
        <dbReference type="Proteomes" id="UP000887572"/>
    </source>
</evidence>
<dbReference type="PANTHER" id="PTHR46512">
    <property type="entry name" value="PEPTIDYLPROLYL ISOMERASE"/>
    <property type="match status" value="1"/>
</dbReference>
<dbReference type="WBParaSite" id="Gr19_v10_g6051.t1">
    <property type="protein sequence ID" value="Gr19_v10_g6051.t1"/>
    <property type="gene ID" value="Gr19_v10_g6051"/>
</dbReference>
<evidence type="ECO:0000313" key="12">
    <source>
        <dbReference type="WBParaSite" id="Gr19_v10_g6051.t1"/>
    </source>
</evidence>
<dbReference type="SUPFAM" id="SSF48452">
    <property type="entry name" value="TPR-like"/>
    <property type="match status" value="1"/>
</dbReference>
<keyword evidence="11" id="KW-1185">Reference proteome</keyword>
<organism evidence="11 12">
    <name type="scientific">Globodera rostochiensis</name>
    <name type="common">Golden nematode worm</name>
    <name type="synonym">Heterodera rostochiensis</name>
    <dbReference type="NCBI Taxonomy" id="31243"/>
    <lineage>
        <taxon>Eukaryota</taxon>
        <taxon>Metazoa</taxon>
        <taxon>Ecdysozoa</taxon>
        <taxon>Nematoda</taxon>
        <taxon>Chromadorea</taxon>
        <taxon>Rhabditida</taxon>
        <taxon>Tylenchina</taxon>
        <taxon>Tylenchomorpha</taxon>
        <taxon>Tylenchoidea</taxon>
        <taxon>Heteroderidae</taxon>
        <taxon>Heteroderinae</taxon>
        <taxon>Globodera</taxon>
    </lineage>
</organism>
<dbReference type="Proteomes" id="UP000887572">
    <property type="component" value="Unplaced"/>
</dbReference>
<feature type="region of interest" description="Disordered" evidence="9">
    <location>
        <begin position="421"/>
        <end position="447"/>
    </location>
</feature>
<dbReference type="Pfam" id="PF14559">
    <property type="entry name" value="TPR_19"/>
    <property type="match status" value="1"/>
</dbReference>
<dbReference type="Gene3D" id="3.10.50.40">
    <property type="match status" value="2"/>
</dbReference>
<keyword evidence="5 7" id="KW-0697">Rotamase</keyword>
<evidence type="ECO:0000256" key="7">
    <source>
        <dbReference type="PROSITE-ProRule" id="PRU00277"/>
    </source>
</evidence>
<dbReference type="InterPro" id="IPR046357">
    <property type="entry name" value="PPIase_dom_sf"/>
</dbReference>
<dbReference type="Pfam" id="PF00254">
    <property type="entry name" value="FKBP_C"/>
    <property type="match status" value="2"/>
</dbReference>